<keyword evidence="3" id="KW-1185">Reference proteome</keyword>
<feature type="compositionally biased region" description="Basic and acidic residues" evidence="1">
    <location>
        <begin position="33"/>
        <end position="54"/>
    </location>
</feature>
<protein>
    <submittedName>
        <fullName evidence="2">Uncharacterized protein</fullName>
    </submittedName>
</protein>
<evidence type="ECO:0000256" key="1">
    <source>
        <dbReference type="SAM" id="MobiDB-lite"/>
    </source>
</evidence>
<organism evidence="2 3">
    <name type="scientific">Nocardioides simplex</name>
    <name type="common">Arthrobacter simplex</name>
    <dbReference type="NCBI Taxonomy" id="2045"/>
    <lineage>
        <taxon>Bacteria</taxon>
        <taxon>Bacillati</taxon>
        <taxon>Actinomycetota</taxon>
        <taxon>Actinomycetes</taxon>
        <taxon>Propionibacteriales</taxon>
        <taxon>Nocardioidaceae</taxon>
        <taxon>Pimelobacter</taxon>
    </lineage>
</organism>
<dbReference type="GeneID" id="96612788"/>
<evidence type="ECO:0000313" key="3">
    <source>
        <dbReference type="Proteomes" id="UP000030300"/>
    </source>
</evidence>
<gene>
    <name evidence="2" type="ORF">KR76_00016</name>
</gene>
<reference evidence="2 3" key="1">
    <citation type="journal article" date="2015" name="Genome Announc.">
        <title>Complete Genome Sequence of Steroid-Transforming Nocardioides simplex VKM Ac-2033D.</title>
        <authorList>
            <person name="Shtratnikova V.Y."/>
            <person name="Schelkunov M.I."/>
            <person name="Pekov Y.A."/>
            <person name="Fokina V.V."/>
            <person name="Logacheva M.D."/>
            <person name="Sokolov S.L."/>
            <person name="Bragin E.Y."/>
            <person name="Ashapkin V.V."/>
            <person name="Donova M.V."/>
        </authorList>
    </citation>
    <scope>NUCLEOTIDE SEQUENCE [LARGE SCALE GENOMIC DNA]</scope>
    <source>
        <strain evidence="2 3">VKM Ac-2033D</strain>
    </source>
</reference>
<dbReference type="STRING" id="2045.KR76_00016"/>
<dbReference type="KEGG" id="psim:KR76_00016"/>
<evidence type="ECO:0000313" key="2">
    <source>
        <dbReference type="EMBL" id="AJR18026.1"/>
    </source>
</evidence>
<feature type="region of interest" description="Disordered" evidence="1">
    <location>
        <begin position="32"/>
        <end position="54"/>
    </location>
</feature>
<dbReference type="RefSeq" id="WP_158510155.1">
    <property type="nucleotide sequence ID" value="NZ_BJMC01000025.1"/>
</dbReference>
<accession>A0A0C5XFT4</accession>
<name>A0A0C5XFT4_NOCSI</name>
<dbReference type="AlphaFoldDB" id="A0A0C5XFT4"/>
<proteinExistence type="predicted"/>
<dbReference type="EMBL" id="CP009896">
    <property type="protein sequence ID" value="AJR18026.1"/>
    <property type="molecule type" value="Genomic_DNA"/>
</dbReference>
<dbReference type="Proteomes" id="UP000030300">
    <property type="component" value="Chromosome"/>
</dbReference>
<sequence length="54" mass="6549">MTFYVLRYLPEVPMDRRKHASTAGRFPTWLDAEEQRLTQPNKDDLQIEVREDER</sequence>
<dbReference type="HOGENOM" id="CLU_3045845_0_0_11"/>